<evidence type="ECO:0000313" key="5">
    <source>
        <dbReference type="EMBL" id="RTE02554.1"/>
    </source>
</evidence>
<dbReference type="SUPFAM" id="SSF46689">
    <property type="entry name" value="Homeodomain-like"/>
    <property type="match status" value="2"/>
</dbReference>
<dbReference type="Gene3D" id="1.10.10.60">
    <property type="entry name" value="Homeodomain-like"/>
    <property type="match status" value="2"/>
</dbReference>
<dbReference type="InterPro" id="IPR050204">
    <property type="entry name" value="AraC_XylS_family_regulators"/>
</dbReference>
<keyword evidence="2" id="KW-0238">DNA-binding</keyword>
<organism evidence="5 6">
    <name type="scientific">Paenibacillus whitsoniae</name>
    <dbReference type="NCBI Taxonomy" id="2496558"/>
    <lineage>
        <taxon>Bacteria</taxon>
        <taxon>Bacillati</taxon>
        <taxon>Bacillota</taxon>
        <taxon>Bacilli</taxon>
        <taxon>Bacillales</taxon>
        <taxon>Paenibacillaceae</taxon>
        <taxon>Paenibacillus</taxon>
    </lineage>
</organism>
<dbReference type="GO" id="GO:0043565">
    <property type="term" value="F:sequence-specific DNA binding"/>
    <property type="evidence" value="ECO:0007669"/>
    <property type="project" value="InterPro"/>
</dbReference>
<keyword evidence="6" id="KW-1185">Reference proteome</keyword>
<dbReference type="InterPro" id="IPR002491">
    <property type="entry name" value="ABC_transptr_periplasmic_BD"/>
</dbReference>
<dbReference type="RefSeq" id="WP_126144753.1">
    <property type="nucleotide sequence ID" value="NZ_RXHU01000115.1"/>
</dbReference>
<evidence type="ECO:0000256" key="1">
    <source>
        <dbReference type="ARBA" id="ARBA00023015"/>
    </source>
</evidence>
<dbReference type="InterPro" id="IPR018060">
    <property type="entry name" value="HTH_AraC"/>
</dbReference>
<evidence type="ECO:0000259" key="4">
    <source>
        <dbReference type="PROSITE" id="PS01124"/>
    </source>
</evidence>
<dbReference type="SMART" id="SM00342">
    <property type="entry name" value="HTH_ARAC"/>
    <property type="match status" value="1"/>
</dbReference>
<dbReference type="EMBL" id="RXHU01000115">
    <property type="protein sequence ID" value="RTE02554.1"/>
    <property type="molecule type" value="Genomic_DNA"/>
</dbReference>
<reference evidence="5 6" key="1">
    <citation type="submission" date="2018-12" db="EMBL/GenBank/DDBJ databases">
        <title>Bacillus ochoae sp. nov., Paenibacillus whitsoniae sp. nov., Paenibacillus spiritus sp. nov. Isolated from the Mars Exploration Rover during spacecraft assembly.</title>
        <authorList>
            <person name="Seuylemezian A."/>
            <person name="Vaishampayan P."/>
        </authorList>
    </citation>
    <scope>NUCLEOTIDE SEQUENCE [LARGE SCALE GENOMIC DNA]</scope>
    <source>
        <strain evidence="5 6">MER 54</strain>
    </source>
</reference>
<dbReference type="Proteomes" id="UP000276128">
    <property type="component" value="Unassembled WGS sequence"/>
</dbReference>
<name>A0A430J515_9BACL</name>
<accession>A0A430J515</accession>
<proteinExistence type="predicted"/>
<dbReference type="PROSITE" id="PS00041">
    <property type="entry name" value="HTH_ARAC_FAMILY_1"/>
    <property type="match status" value="1"/>
</dbReference>
<dbReference type="PROSITE" id="PS01124">
    <property type="entry name" value="HTH_ARAC_FAMILY_2"/>
    <property type="match status" value="1"/>
</dbReference>
<evidence type="ECO:0000256" key="3">
    <source>
        <dbReference type="ARBA" id="ARBA00023163"/>
    </source>
</evidence>
<dbReference type="Pfam" id="PF01497">
    <property type="entry name" value="Peripla_BP_2"/>
    <property type="match status" value="1"/>
</dbReference>
<dbReference type="AlphaFoldDB" id="A0A430J515"/>
<keyword evidence="1" id="KW-0805">Transcription regulation</keyword>
<gene>
    <name evidence="5" type="ORF">EJQ19_29150</name>
</gene>
<dbReference type="Pfam" id="PF12833">
    <property type="entry name" value="HTH_18"/>
    <property type="match status" value="1"/>
</dbReference>
<keyword evidence="3" id="KW-0804">Transcription</keyword>
<dbReference type="Gene3D" id="3.40.50.1980">
    <property type="entry name" value="Nitrogenase molybdenum iron protein domain"/>
    <property type="match status" value="2"/>
</dbReference>
<protein>
    <submittedName>
        <fullName evidence="5">Helix-turn-helix domain-containing protein</fullName>
    </submittedName>
</protein>
<dbReference type="GO" id="GO:0003700">
    <property type="term" value="F:DNA-binding transcription factor activity"/>
    <property type="evidence" value="ECO:0007669"/>
    <property type="project" value="InterPro"/>
</dbReference>
<sequence>MNVERRQQETEEELLAATWFKLTDVEHIVYRDLNWPAERDFITADSYILLVSDAQEGRLIVSGQFVPLKPGTAYISKPGQLLELGLQPEDERGVYLLRFQAFRVAQAQAENCSALLPIHALPGEGEAIPLAPAAAVQLAKVVYTHFQQGHPAGRLRSEAGLYELLSLVLHNQAHKTAMALDYAKYVLERNFTEEMTIESLAATAGLSRFHFMRLFKEKFGKGVIEYVTELRLRKAKSLMREWSNASLREIAYQVGYKNEMYLSNMFKKHMGMAPAAYMKNSKLKVAAYSWVNIGQLLALQVIPYAAPMDQYWTDDYRNKYAFDVQVPLSHHYDFNRRALEQAKPDYIIGIDWVPPEEQMRLGSIAPALFLPWQVGWRKQLQEVAAFIHKTKEAAKWLHNYDRKAAELKRALEPQLGDRPVLIVLIHLKQLLVWGRAAATVFYDDLGLKAPDQLPITPWVKKIEPAQLAAYEAGHMILHVAKDAVSEATWKDLAKLSVWRELPAVRQGNVTTTSGIAGIEAPWNEYSAFGQERLLHHVSSMFEAADAPI</sequence>
<comment type="caution">
    <text evidence="5">The sequence shown here is derived from an EMBL/GenBank/DDBJ whole genome shotgun (WGS) entry which is preliminary data.</text>
</comment>
<dbReference type="OrthoDB" id="2461801at2"/>
<feature type="domain" description="HTH araC/xylS-type" evidence="4">
    <location>
        <begin position="181"/>
        <end position="280"/>
    </location>
</feature>
<evidence type="ECO:0000256" key="2">
    <source>
        <dbReference type="ARBA" id="ARBA00023125"/>
    </source>
</evidence>
<dbReference type="PANTHER" id="PTHR46796">
    <property type="entry name" value="HTH-TYPE TRANSCRIPTIONAL ACTIVATOR RHAS-RELATED"/>
    <property type="match status" value="1"/>
</dbReference>
<dbReference type="InterPro" id="IPR009057">
    <property type="entry name" value="Homeodomain-like_sf"/>
</dbReference>
<evidence type="ECO:0000313" key="6">
    <source>
        <dbReference type="Proteomes" id="UP000276128"/>
    </source>
</evidence>
<dbReference type="InterPro" id="IPR018062">
    <property type="entry name" value="HTH_AraC-typ_CS"/>
</dbReference>
<dbReference type="SUPFAM" id="SSF53807">
    <property type="entry name" value="Helical backbone' metal receptor"/>
    <property type="match status" value="1"/>
</dbReference>